<dbReference type="RefSeq" id="WP_101600200.1">
    <property type="nucleotide sequence ID" value="NZ_PKKM01000001.1"/>
</dbReference>
<dbReference type="Gene3D" id="3.90.79.10">
    <property type="entry name" value="Nucleoside Triphosphate Pyrophosphohydrolase"/>
    <property type="match status" value="1"/>
</dbReference>
<dbReference type="InterPro" id="IPR020476">
    <property type="entry name" value="Nudix_hydrolase"/>
</dbReference>
<organism evidence="7 8">
    <name type="scientific">Schaalia odontolytica</name>
    <dbReference type="NCBI Taxonomy" id="1660"/>
    <lineage>
        <taxon>Bacteria</taxon>
        <taxon>Bacillati</taxon>
        <taxon>Actinomycetota</taxon>
        <taxon>Actinomycetes</taxon>
        <taxon>Actinomycetales</taxon>
        <taxon>Actinomycetaceae</taxon>
        <taxon>Schaalia</taxon>
    </lineage>
</organism>
<evidence type="ECO:0000256" key="4">
    <source>
        <dbReference type="ARBA" id="ARBA00022842"/>
    </source>
</evidence>
<dbReference type="GO" id="GO:0016787">
    <property type="term" value="F:hydrolase activity"/>
    <property type="evidence" value="ECO:0007669"/>
    <property type="project" value="UniProtKB-KW"/>
</dbReference>
<gene>
    <name evidence="7" type="ORF">CYJ22_00215</name>
</gene>
<evidence type="ECO:0000256" key="5">
    <source>
        <dbReference type="RuleBase" id="RU003476"/>
    </source>
</evidence>
<protein>
    <submittedName>
        <fullName evidence="7">NUDIX hydrolase</fullName>
    </submittedName>
</protein>
<reference evidence="7 8" key="1">
    <citation type="submission" date="2017-12" db="EMBL/GenBank/DDBJ databases">
        <title>Phylogenetic diversity of female urinary microbiome.</title>
        <authorList>
            <person name="Thomas-White K."/>
            <person name="Wolfe A.J."/>
        </authorList>
    </citation>
    <scope>NUCLEOTIDE SEQUENCE [LARGE SCALE GENOMIC DNA]</scope>
    <source>
        <strain evidence="7 8">UMB0018</strain>
    </source>
</reference>
<dbReference type="InterPro" id="IPR015797">
    <property type="entry name" value="NUDIX_hydrolase-like_dom_sf"/>
</dbReference>
<dbReference type="InterPro" id="IPR020084">
    <property type="entry name" value="NUDIX_hydrolase_CS"/>
</dbReference>
<evidence type="ECO:0000256" key="1">
    <source>
        <dbReference type="ARBA" id="ARBA00001946"/>
    </source>
</evidence>
<comment type="similarity">
    <text evidence="2 5">Belongs to the Nudix hydrolase family.</text>
</comment>
<accession>A0A2I1I2K9</accession>
<dbReference type="SUPFAM" id="SSF55811">
    <property type="entry name" value="Nudix"/>
    <property type="match status" value="1"/>
</dbReference>
<comment type="caution">
    <text evidence="7">The sequence shown here is derived from an EMBL/GenBank/DDBJ whole genome shotgun (WGS) entry which is preliminary data.</text>
</comment>
<dbReference type="CDD" id="cd04685">
    <property type="entry name" value="NUDIX_Hydrolase"/>
    <property type="match status" value="1"/>
</dbReference>
<dbReference type="PROSITE" id="PS51462">
    <property type="entry name" value="NUDIX"/>
    <property type="match status" value="1"/>
</dbReference>
<evidence type="ECO:0000256" key="2">
    <source>
        <dbReference type="ARBA" id="ARBA00005582"/>
    </source>
</evidence>
<keyword evidence="4" id="KW-0460">Magnesium</keyword>
<evidence type="ECO:0000313" key="8">
    <source>
        <dbReference type="Proteomes" id="UP000234198"/>
    </source>
</evidence>
<dbReference type="AlphaFoldDB" id="A0A2I1I2K9"/>
<sequence>MSALDWPLDADGYPHREAARVLLFDDEGRVLLAKGHDEDQPERFWWFTIGGGIEEGEDPRSAAVREVFEETGISLDPLVLVGPVLYRTAEFDFLAVTARQDEWFFIAQAPSTALSRDGWTDLERSVIDAQTWWDIDEAAAQINGEIYPAQILEYARAWRDGWDGHMIRLTDTREP</sequence>
<proteinExistence type="inferred from homology"/>
<keyword evidence="3 5" id="KW-0378">Hydrolase</keyword>
<evidence type="ECO:0000259" key="6">
    <source>
        <dbReference type="PROSITE" id="PS51462"/>
    </source>
</evidence>
<dbReference type="InterPro" id="IPR000086">
    <property type="entry name" value="NUDIX_hydrolase_dom"/>
</dbReference>
<dbReference type="EMBL" id="PKKM01000001">
    <property type="protein sequence ID" value="PKY65355.1"/>
    <property type="molecule type" value="Genomic_DNA"/>
</dbReference>
<dbReference type="PROSITE" id="PS00893">
    <property type="entry name" value="NUDIX_BOX"/>
    <property type="match status" value="1"/>
</dbReference>
<name>A0A2I1I2K9_9ACTO</name>
<comment type="cofactor">
    <cofactor evidence="1">
        <name>Mg(2+)</name>
        <dbReference type="ChEBI" id="CHEBI:18420"/>
    </cofactor>
</comment>
<evidence type="ECO:0000313" key="7">
    <source>
        <dbReference type="EMBL" id="PKY65355.1"/>
    </source>
</evidence>
<dbReference type="Proteomes" id="UP000234198">
    <property type="component" value="Unassembled WGS sequence"/>
</dbReference>
<dbReference type="Pfam" id="PF00293">
    <property type="entry name" value="NUDIX"/>
    <property type="match status" value="1"/>
</dbReference>
<feature type="domain" description="Nudix hydrolase" evidence="6">
    <location>
        <begin position="14"/>
        <end position="155"/>
    </location>
</feature>
<dbReference type="PANTHER" id="PTHR43046:SF12">
    <property type="entry name" value="GDP-MANNOSE MANNOSYL HYDROLASE"/>
    <property type="match status" value="1"/>
</dbReference>
<evidence type="ECO:0000256" key="3">
    <source>
        <dbReference type="ARBA" id="ARBA00022801"/>
    </source>
</evidence>
<dbReference type="PANTHER" id="PTHR43046">
    <property type="entry name" value="GDP-MANNOSE MANNOSYL HYDROLASE"/>
    <property type="match status" value="1"/>
</dbReference>
<dbReference type="PRINTS" id="PR00502">
    <property type="entry name" value="NUDIXFAMILY"/>
</dbReference>